<dbReference type="AlphaFoldDB" id="A0A9P6GBZ2"/>
<evidence type="ECO:0000313" key="2">
    <source>
        <dbReference type="Proteomes" id="UP000756921"/>
    </source>
</evidence>
<keyword evidence="2" id="KW-1185">Reference proteome</keyword>
<protein>
    <submittedName>
        <fullName evidence="1">Uncharacterized protein</fullName>
    </submittedName>
</protein>
<gene>
    <name evidence="1" type="ORF">PMIN01_09264</name>
</gene>
<organism evidence="1 2">
    <name type="scientific">Paraphaeosphaeria minitans</name>
    <dbReference type="NCBI Taxonomy" id="565426"/>
    <lineage>
        <taxon>Eukaryota</taxon>
        <taxon>Fungi</taxon>
        <taxon>Dikarya</taxon>
        <taxon>Ascomycota</taxon>
        <taxon>Pezizomycotina</taxon>
        <taxon>Dothideomycetes</taxon>
        <taxon>Pleosporomycetidae</taxon>
        <taxon>Pleosporales</taxon>
        <taxon>Massarineae</taxon>
        <taxon>Didymosphaeriaceae</taxon>
        <taxon>Paraphaeosphaeria</taxon>
    </lineage>
</organism>
<comment type="caution">
    <text evidence="1">The sequence shown here is derived from an EMBL/GenBank/DDBJ whole genome shotgun (WGS) entry which is preliminary data.</text>
</comment>
<proteinExistence type="predicted"/>
<dbReference type="EMBL" id="WJXW01000010">
    <property type="protein sequence ID" value="KAF9732406.1"/>
    <property type="molecule type" value="Genomic_DNA"/>
</dbReference>
<dbReference type="Proteomes" id="UP000756921">
    <property type="component" value="Unassembled WGS sequence"/>
</dbReference>
<accession>A0A9P6GBZ2</accession>
<evidence type="ECO:0000313" key="1">
    <source>
        <dbReference type="EMBL" id="KAF9732406.1"/>
    </source>
</evidence>
<reference evidence="1" key="1">
    <citation type="journal article" date="2020" name="Mol. Plant Microbe Interact.">
        <title>Genome Sequence of the Biocontrol Agent Coniothyrium minitans strain Conio (IMI 134523).</title>
        <authorList>
            <person name="Patel D."/>
            <person name="Shittu T.A."/>
            <person name="Baroncelli R."/>
            <person name="Muthumeenakshi S."/>
            <person name="Osborne T.H."/>
            <person name="Janganan T.K."/>
            <person name="Sreenivasaprasad S."/>
        </authorList>
    </citation>
    <scope>NUCLEOTIDE SEQUENCE</scope>
    <source>
        <strain evidence="1">Conio</strain>
    </source>
</reference>
<sequence length="122" mass="13931">MAQHRDSRSEKLDSVAMAPRKFRKIEDSCTYRQRGVRTRLAGSKQTQYFPSPHATRFALQPARPFFLGGLQLYEGLSGYPSSPFVLVISSDYVLASDLKVSPENIEVIVYLVSTRRRRHVQI</sequence>
<name>A0A9P6GBZ2_9PLEO</name>